<dbReference type="AlphaFoldDB" id="A0A914R3R9"/>
<reference evidence="2" key="1">
    <citation type="submission" date="2022-11" db="UniProtKB">
        <authorList>
            <consortium name="WormBaseParasite"/>
        </authorList>
    </citation>
    <scope>IDENTIFICATION</scope>
</reference>
<proteinExistence type="predicted"/>
<dbReference type="Proteomes" id="UP000887564">
    <property type="component" value="Unplaced"/>
</dbReference>
<accession>A0A914R3R9</accession>
<sequence length="35" mass="3782">MKYSGRTVVSNSCNRSSPSLIPFAPLVLILPNCIC</sequence>
<protein>
    <submittedName>
        <fullName evidence="2">Uncharacterized protein</fullName>
    </submittedName>
</protein>
<name>A0A914R3R9_PAREQ</name>
<keyword evidence="1" id="KW-1185">Reference proteome</keyword>
<evidence type="ECO:0000313" key="2">
    <source>
        <dbReference type="WBParaSite" id="PEQ_0000109101-mRNA-1"/>
    </source>
</evidence>
<organism evidence="1 2">
    <name type="scientific">Parascaris equorum</name>
    <name type="common">Equine roundworm</name>
    <dbReference type="NCBI Taxonomy" id="6256"/>
    <lineage>
        <taxon>Eukaryota</taxon>
        <taxon>Metazoa</taxon>
        <taxon>Ecdysozoa</taxon>
        <taxon>Nematoda</taxon>
        <taxon>Chromadorea</taxon>
        <taxon>Rhabditida</taxon>
        <taxon>Spirurina</taxon>
        <taxon>Ascaridomorpha</taxon>
        <taxon>Ascaridoidea</taxon>
        <taxon>Ascarididae</taxon>
        <taxon>Parascaris</taxon>
    </lineage>
</organism>
<dbReference type="WBParaSite" id="PEQ_0000109101-mRNA-1">
    <property type="protein sequence ID" value="PEQ_0000109101-mRNA-1"/>
    <property type="gene ID" value="PEQ_0000109101"/>
</dbReference>
<evidence type="ECO:0000313" key="1">
    <source>
        <dbReference type="Proteomes" id="UP000887564"/>
    </source>
</evidence>